<name>A0A4Q0PK19_9FLAO</name>
<evidence type="ECO:0000313" key="3">
    <source>
        <dbReference type="Proteomes" id="UP000290608"/>
    </source>
</evidence>
<dbReference type="Pfam" id="PF13460">
    <property type="entry name" value="NAD_binding_10"/>
    <property type="match status" value="1"/>
</dbReference>
<reference evidence="2 3" key="1">
    <citation type="submission" date="2018-07" db="EMBL/GenBank/DDBJ databases">
        <title>Leeuwenhoekiella genomics.</title>
        <authorList>
            <person name="Tahon G."/>
            <person name="Willems A."/>
        </authorList>
    </citation>
    <scope>NUCLEOTIDE SEQUENCE [LARGE SCALE GENOMIC DNA]</scope>
    <source>
        <strain evidence="2 3">LMG 1345</strain>
    </source>
</reference>
<protein>
    <recommendedName>
        <fullName evidence="1">NAD(P)-binding domain-containing protein</fullName>
    </recommendedName>
</protein>
<dbReference type="PANTHER" id="PTHR15020">
    <property type="entry name" value="FLAVIN REDUCTASE-RELATED"/>
    <property type="match status" value="1"/>
</dbReference>
<dbReference type="SUPFAM" id="SSF51735">
    <property type="entry name" value="NAD(P)-binding Rossmann-fold domains"/>
    <property type="match status" value="1"/>
</dbReference>
<dbReference type="RefSeq" id="WP_073099936.1">
    <property type="nucleotide sequence ID" value="NZ_QOVL01000012.1"/>
</dbReference>
<dbReference type="InterPro" id="IPR016040">
    <property type="entry name" value="NAD(P)-bd_dom"/>
</dbReference>
<sequence>MEKSKENVLVAGANGTTGKQVVSYLKESQYFNPIAMVRKEEQQEQFKIQDIDTVLGALEKELSHVVKGVDKVIFAAGSGGHTGPEKTTAVDQEGAKSLINAAKNAGVKKFVMLSSINADNPESSTTLRHYLEAKRNADNYLKKSGLVYTIVRPGTLKNETGTRKIEAAIDVEPGEITRDDVAYTLVHVLNDDVAQNAVFEMIEGDERIEDAIKQMF</sequence>
<accession>A0A4Q0PK19</accession>
<dbReference type="InterPro" id="IPR036291">
    <property type="entry name" value="NAD(P)-bd_dom_sf"/>
</dbReference>
<organism evidence="2 3">
    <name type="scientific">Leeuwenhoekiella marinoflava</name>
    <dbReference type="NCBI Taxonomy" id="988"/>
    <lineage>
        <taxon>Bacteria</taxon>
        <taxon>Pseudomonadati</taxon>
        <taxon>Bacteroidota</taxon>
        <taxon>Flavobacteriia</taxon>
        <taxon>Flavobacteriales</taxon>
        <taxon>Flavobacteriaceae</taxon>
        <taxon>Leeuwenhoekiella</taxon>
    </lineage>
</organism>
<dbReference type="Gene3D" id="3.40.50.720">
    <property type="entry name" value="NAD(P)-binding Rossmann-like Domain"/>
    <property type="match status" value="1"/>
</dbReference>
<dbReference type="CDD" id="cd05243">
    <property type="entry name" value="SDR_a5"/>
    <property type="match status" value="1"/>
</dbReference>
<dbReference type="Proteomes" id="UP000290608">
    <property type="component" value="Unassembled WGS sequence"/>
</dbReference>
<dbReference type="STRING" id="1122159.SAMN02745246_02847"/>
<dbReference type="EMBL" id="QOVL01000012">
    <property type="protein sequence ID" value="RXG28317.1"/>
    <property type="molecule type" value="Genomic_DNA"/>
</dbReference>
<dbReference type="PANTHER" id="PTHR15020:SF50">
    <property type="entry name" value="UPF0659 PROTEIN YMR090W"/>
    <property type="match status" value="1"/>
</dbReference>
<feature type="domain" description="NAD(P)-binding" evidence="1">
    <location>
        <begin position="12"/>
        <end position="192"/>
    </location>
</feature>
<dbReference type="AlphaFoldDB" id="A0A4Q0PK19"/>
<evidence type="ECO:0000259" key="1">
    <source>
        <dbReference type="Pfam" id="PF13460"/>
    </source>
</evidence>
<proteinExistence type="predicted"/>
<comment type="caution">
    <text evidence="2">The sequence shown here is derived from an EMBL/GenBank/DDBJ whole genome shotgun (WGS) entry which is preliminary data.</text>
</comment>
<gene>
    <name evidence="2" type="ORF">DSL99_2577</name>
</gene>
<evidence type="ECO:0000313" key="2">
    <source>
        <dbReference type="EMBL" id="RXG28317.1"/>
    </source>
</evidence>